<dbReference type="CDD" id="cd06170">
    <property type="entry name" value="LuxR_C_like"/>
    <property type="match status" value="1"/>
</dbReference>
<dbReference type="PANTHER" id="PTHR44688:SF25">
    <property type="entry name" value="HTH LUXR-TYPE DOMAIN-CONTAINING PROTEIN"/>
    <property type="match status" value="1"/>
</dbReference>
<name>A0A975ENE7_9RHOB</name>
<dbReference type="KEGG" id="cact:HZ995_12915"/>
<organism evidence="5 6">
    <name type="scientific">Cognatishimia activa</name>
    <dbReference type="NCBI Taxonomy" id="1715691"/>
    <lineage>
        <taxon>Bacteria</taxon>
        <taxon>Pseudomonadati</taxon>
        <taxon>Pseudomonadota</taxon>
        <taxon>Alphaproteobacteria</taxon>
        <taxon>Rhodobacterales</taxon>
        <taxon>Paracoccaceae</taxon>
        <taxon>Cognatishimia</taxon>
    </lineage>
</organism>
<reference evidence="5" key="1">
    <citation type="submission" date="2020-07" db="EMBL/GenBank/DDBJ databases">
        <title>Genome sequences of bacteria associated with the marine, planktonic diatom Thalassiosira profunda strain ECT2AJA-044.</title>
        <authorList>
            <person name="Gargas C.B."/>
            <person name="Roberts W.R."/>
            <person name="Alverson A.J."/>
        </authorList>
    </citation>
    <scope>NUCLEOTIDE SEQUENCE</scope>
    <source>
        <strain evidence="5">ECT2AJA-044</strain>
    </source>
</reference>
<keyword evidence="1" id="KW-0805">Transcription regulation</keyword>
<dbReference type="Gene3D" id="3.30.450.80">
    <property type="entry name" value="Transcription factor LuxR-like, autoinducer-binding domain"/>
    <property type="match status" value="1"/>
</dbReference>
<dbReference type="SUPFAM" id="SSF46894">
    <property type="entry name" value="C-terminal effector domain of the bipartite response regulators"/>
    <property type="match status" value="1"/>
</dbReference>
<dbReference type="Pfam" id="PF03472">
    <property type="entry name" value="Autoind_bind"/>
    <property type="match status" value="1"/>
</dbReference>
<keyword evidence="2" id="KW-0238">DNA-binding</keyword>
<keyword evidence="3" id="KW-0804">Transcription</keyword>
<protein>
    <submittedName>
        <fullName evidence="5">Autoinducer binding domain-containing protein</fullName>
    </submittedName>
</protein>
<dbReference type="InterPro" id="IPR005143">
    <property type="entry name" value="TF_LuxR_autoind-bd_dom"/>
</dbReference>
<dbReference type="InterPro" id="IPR000792">
    <property type="entry name" value="Tscrpt_reg_LuxR_C"/>
</dbReference>
<dbReference type="InterPro" id="IPR036388">
    <property type="entry name" value="WH-like_DNA-bd_sf"/>
</dbReference>
<dbReference type="InterPro" id="IPR016032">
    <property type="entry name" value="Sig_transdc_resp-reg_C-effctor"/>
</dbReference>
<gene>
    <name evidence="5" type="ORF">HZ995_12915</name>
</gene>
<evidence type="ECO:0000256" key="1">
    <source>
        <dbReference type="ARBA" id="ARBA00023015"/>
    </source>
</evidence>
<dbReference type="InterPro" id="IPR036693">
    <property type="entry name" value="TF_LuxR_autoind-bd_dom_sf"/>
</dbReference>
<evidence type="ECO:0000259" key="4">
    <source>
        <dbReference type="PROSITE" id="PS50043"/>
    </source>
</evidence>
<dbReference type="SUPFAM" id="SSF75516">
    <property type="entry name" value="Pheromone-binding domain of LuxR-like quorum-sensing transcription factors"/>
    <property type="match status" value="1"/>
</dbReference>
<dbReference type="GO" id="GO:0003677">
    <property type="term" value="F:DNA binding"/>
    <property type="evidence" value="ECO:0007669"/>
    <property type="project" value="UniProtKB-KW"/>
</dbReference>
<evidence type="ECO:0000256" key="3">
    <source>
        <dbReference type="ARBA" id="ARBA00023163"/>
    </source>
</evidence>
<dbReference type="SMART" id="SM00421">
    <property type="entry name" value="HTH_LUXR"/>
    <property type="match status" value="1"/>
</dbReference>
<sequence>MDLISLHDIPESEDRYTKFLHNICETYEFDDAAYAGINPVGGVMHAIVTYSDEWQTYYQDNHLHTIDPTLHSAMRSVAPVDWLRLNKDQNFRKVFDPAREFGIGDKGITIPIRGPFGEFGMLSVTRDCSKEEWIKLRNNVMIELQQAAAHMHDNVMRTEPLSRYLHHPNLSKRELEVLQWLAAGKSQQDVADILNISTRTVEVHVRSSREKLVALTTSQAVGRAIGMNLIFPG</sequence>
<dbReference type="Gene3D" id="1.10.10.10">
    <property type="entry name" value="Winged helix-like DNA-binding domain superfamily/Winged helix DNA-binding domain"/>
    <property type="match status" value="1"/>
</dbReference>
<dbReference type="PROSITE" id="PS50043">
    <property type="entry name" value="HTH_LUXR_2"/>
    <property type="match status" value="1"/>
</dbReference>
<evidence type="ECO:0000256" key="2">
    <source>
        <dbReference type="ARBA" id="ARBA00023125"/>
    </source>
</evidence>
<evidence type="ECO:0000313" key="6">
    <source>
        <dbReference type="Proteomes" id="UP000665026"/>
    </source>
</evidence>
<accession>A0A975ENE7</accession>
<dbReference type="AlphaFoldDB" id="A0A975ENE7"/>
<dbReference type="PANTHER" id="PTHR44688">
    <property type="entry name" value="DNA-BINDING TRANSCRIPTIONAL ACTIVATOR DEVR_DOSR"/>
    <property type="match status" value="1"/>
</dbReference>
<dbReference type="GO" id="GO:0006355">
    <property type="term" value="P:regulation of DNA-templated transcription"/>
    <property type="evidence" value="ECO:0007669"/>
    <property type="project" value="InterPro"/>
</dbReference>
<dbReference type="EMBL" id="CP060010">
    <property type="protein sequence ID" value="QTN35372.1"/>
    <property type="molecule type" value="Genomic_DNA"/>
</dbReference>
<dbReference type="Proteomes" id="UP000665026">
    <property type="component" value="Chromosome"/>
</dbReference>
<proteinExistence type="predicted"/>
<dbReference type="RefSeq" id="WP_209356066.1">
    <property type="nucleotide sequence ID" value="NZ_CP060010.1"/>
</dbReference>
<feature type="domain" description="HTH luxR-type" evidence="4">
    <location>
        <begin position="163"/>
        <end position="228"/>
    </location>
</feature>
<dbReference type="Pfam" id="PF00196">
    <property type="entry name" value="GerE"/>
    <property type="match status" value="1"/>
</dbReference>
<dbReference type="PRINTS" id="PR00038">
    <property type="entry name" value="HTHLUXR"/>
</dbReference>
<evidence type="ECO:0000313" key="5">
    <source>
        <dbReference type="EMBL" id="QTN35372.1"/>
    </source>
</evidence>